<evidence type="ECO:0000313" key="1">
    <source>
        <dbReference type="EMBL" id="OXC74157.1"/>
    </source>
</evidence>
<evidence type="ECO:0000313" key="2">
    <source>
        <dbReference type="Proteomes" id="UP000214720"/>
    </source>
</evidence>
<protein>
    <submittedName>
        <fullName evidence="1">Uncharacterized protein</fullName>
    </submittedName>
</protein>
<sequence length="130" mass="13877">MTVGEEWFDAMLNPACTTEPAASTADITVSAQPDNKHGLSAAQMSEALRRDLLIRRARSPTGSAMSVMPGRMAGSTMAEPYPSVVHSIKLSMTPPPLVCDLQRVASGCNSCEPCTLAVRLTRPDTLLTMK</sequence>
<comment type="caution">
    <text evidence="1">The sequence shown here is derived from an EMBL/GenBank/DDBJ whole genome shotgun (WGS) entry which is preliminary data.</text>
</comment>
<organism evidence="1 2">
    <name type="scientific">Caballeronia sordidicola</name>
    <name type="common">Burkholderia sordidicola</name>
    <dbReference type="NCBI Taxonomy" id="196367"/>
    <lineage>
        <taxon>Bacteria</taxon>
        <taxon>Pseudomonadati</taxon>
        <taxon>Pseudomonadota</taxon>
        <taxon>Betaproteobacteria</taxon>
        <taxon>Burkholderiales</taxon>
        <taxon>Burkholderiaceae</taxon>
        <taxon>Caballeronia</taxon>
    </lineage>
</organism>
<dbReference type="Proteomes" id="UP000214720">
    <property type="component" value="Unassembled WGS sequence"/>
</dbReference>
<dbReference type="EMBL" id="MTHB01000229">
    <property type="protein sequence ID" value="OXC74157.1"/>
    <property type="molecule type" value="Genomic_DNA"/>
</dbReference>
<gene>
    <name evidence="1" type="ORF">BSU04_33080</name>
</gene>
<reference evidence="2" key="1">
    <citation type="submission" date="2017-01" db="EMBL/GenBank/DDBJ databases">
        <title>Genome Analysis of Deinococcus marmoris KOPRI26562.</title>
        <authorList>
            <person name="Kim J.H."/>
            <person name="Oh H.-M."/>
        </authorList>
    </citation>
    <scope>NUCLEOTIDE SEQUENCE [LARGE SCALE GENOMIC DNA]</scope>
    <source>
        <strain evidence="2">PAMC 26633</strain>
    </source>
</reference>
<accession>A0A226WTR8</accession>
<dbReference type="AlphaFoldDB" id="A0A226WTR8"/>
<proteinExistence type="predicted"/>
<name>A0A226WTR8_CABSO</name>